<dbReference type="Gene3D" id="2.20.25.80">
    <property type="entry name" value="WRKY domain"/>
    <property type="match status" value="1"/>
</dbReference>
<sequence length="554" mass="60621">MEVMMAWAPVVKEEKEAESLDGEGHSGRIEKNPLEDDRLESARAEMGEVKRENERLKATLSRIMKDYRSLQTQLSSIVPQEQDKKPLEKTDSNSEREESELVSLSLGVVRNGEVERTAASTKTTEKGEVMINHEGLSLGMDCRPTEDDPSSWSREKSPEERKEEEADAGELPWPPSKVLKTWRPGDREVPQQSIHGKTTRVSVRARCDTPTVCTHHLRPMNDGCQWRKYGQKVAKGNPCPRAYYRCTAAPGCPVRKQVQRCAGDMSILITTYEGTHSHPLPLSATAMASTTSAAARMLMEGPLVSRQQNPASAMAGLHVPIISFPGDPRQRRFPLPNPSISSSLSHTTITLDFASPPSSAYWPYSAQTCRLPSNLPSPSSFTFSPSEANPSSNPFSSSGHLSFGVQEYDDQSQVARLFGPGRRSQDPFRSQPDSQNNTSSHPLADTVAAATEAIAADPSFQSALAAAVTSVLGGQEALLQKLRWGEQFSPVSPFEPSLGENGYAGSSYLTRSNSSTMNPQQGDVLRPLQTSTSAFWGPKNGYASPEDNSSWEHS</sequence>
<dbReference type="PANTHER" id="PTHR31429:SF24">
    <property type="entry name" value="WRKY TRANSCRIPTION FACTOR 72-RELATED"/>
    <property type="match status" value="1"/>
</dbReference>
<evidence type="ECO:0000256" key="3">
    <source>
        <dbReference type="ARBA" id="ARBA00023125"/>
    </source>
</evidence>
<dbReference type="Proteomes" id="UP000652761">
    <property type="component" value="Unassembled WGS sequence"/>
</dbReference>
<proteinExistence type="predicted"/>
<dbReference type="AlphaFoldDB" id="A0A843X0K3"/>
<keyword evidence="2" id="KW-0805">Transcription regulation</keyword>
<dbReference type="SUPFAM" id="SSF118290">
    <property type="entry name" value="WRKY DNA-binding domain"/>
    <property type="match status" value="1"/>
</dbReference>
<feature type="region of interest" description="Disordered" evidence="7">
    <location>
        <begin position="505"/>
        <end position="524"/>
    </location>
</feature>
<organism evidence="9 10">
    <name type="scientific">Colocasia esculenta</name>
    <name type="common">Wild taro</name>
    <name type="synonym">Arum esculentum</name>
    <dbReference type="NCBI Taxonomy" id="4460"/>
    <lineage>
        <taxon>Eukaryota</taxon>
        <taxon>Viridiplantae</taxon>
        <taxon>Streptophyta</taxon>
        <taxon>Embryophyta</taxon>
        <taxon>Tracheophyta</taxon>
        <taxon>Spermatophyta</taxon>
        <taxon>Magnoliopsida</taxon>
        <taxon>Liliopsida</taxon>
        <taxon>Araceae</taxon>
        <taxon>Aroideae</taxon>
        <taxon>Colocasieae</taxon>
        <taxon>Colocasia</taxon>
    </lineage>
</organism>
<feature type="compositionally biased region" description="Polar residues" evidence="7">
    <location>
        <begin position="387"/>
        <end position="400"/>
    </location>
</feature>
<evidence type="ECO:0000256" key="5">
    <source>
        <dbReference type="ARBA" id="ARBA00023242"/>
    </source>
</evidence>
<protein>
    <recommendedName>
        <fullName evidence="8">WRKY domain-containing protein</fullName>
    </recommendedName>
</protein>
<evidence type="ECO:0000259" key="8">
    <source>
        <dbReference type="PROSITE" id="PS50811"/>
    </source>
</evidence>
<comment type="caution">
    <text evidence="9">The sequence shown here is derived from an EMBL/GenBank/DDBJ whole genome shotgun (WGS) entry which is preliminary data.</text>
</comment>
<feature type="compositionally biased region" description="Basic and acidic residues" evidence="7">
    <location>
        <begin position="81"/>
        <end position="96"/>
    </location>
</feature>
<feature type="compositionally biased region" description="Low complexity" evidence="7">
    <location>
        <begin position="377"/>
        <end position="386"/>
    </location>
</feature>
<feature type="compositionally biased region" description="Polar residues" evidence="7">
    <location>
        <begin position="190"/>
        <end position="201"/>
    </location>
</feature>
<dbReference type="PANTHER" id="PTHR31429">
    <property type="entry name" value="WRKY TRANSCRIPTION FACTOR 36-RELATED"/>
    <property type="match status" value="1"/>
</dbReference>
<dbReference type="GO" id="GO:0005634">
    <property type="term" value="C:nucleus"/>
    <property type="evidence" value="ECO:0007669"/>
    <property type="project" value="UniProtKB-SubCell"/>
</dbReference>
<feature type="domain" description="WRKY" evidence="8">
    <location>
        <begin position="220"/>
        <end position="281"/>
    </location>
</feature>
<dbReference type="GO" id="GO:0003700">
    <property type="term" value="F:DNA-binding transcription factor activity"/>
    <property type="evidence" value="ECO:0007669"/>
    <property type="project" value="InterPro"/>
</dbReference>
<feature type="region of interest" description="Disordered" evidence="7">
    <location>
        <begin position="377"/>
        <end position="402"/>
    </location>
</feature>
<evidence type="ECO:0000256" key="2">
    <source>
        <dbReference type="ARBA" id="ARBA00023015"/>
    </source>
</evidence>
<keyword evidence="6" id="KW-0175">Coiled coil</keyword>
<feature type="compositionally biased region" description="Basic and acidic residues" evidence="7">
    <location>
        <begin position="11"/>
        <end position="38"/>
    </location>
</feature>
<feature type="region of interest" description="Disordered" evidence="7">
    <location>
        <begin position="138"/>
        <end position="201"/>
    </location>
</feature>
<dbReference type="InterPro" id="IPR044810">
    <property type="entry name" value="WRKY_plant"/>
</dbReference>
<dbReference type="SMART" id="SM00774">
    <property type="entry name" value="WRKY"/>
    <property type="match status" value="1"/>
</dbReference>
<evidence type="ECO:0000313" key="10">
    <source>
        <dbReference type="Proteomes" id="UP000652761"/>
    </source>
</evidence>
<feature type="region of interest" description="Disordered" evidence="7">
    <location>
        <begin position="529"/>
        <end position="554"/>
    </location>
</feature>
<dbReference type="InterPro" id="IPR003657">
    <property type="entry name" value="WRKY_dom"/>
</dbReference>
<feature type="region of interest" description="Disordered" evidence="7">
    <location>
        <begin position="73"/>
        <end position="103"/>
    </location>
</feature>
<dbReference type="Pfam" id="PF03106">
    <property type="entry name" value="WRKY"/>
    <property type="match status" value="1"/>
</dbReference>
<dbReference type="OrthoDB" id="1686353at2759"/>
<keyword evidence="4" id="KW-0804">Transcription</keyword>
<dbReference type="EMBL" id="NMUH01004158">
    <property type="protein sequence ID" value="MQM08600.1"/>
    <property type="molecule type" value="Genomic_DNA"/>
</dbReference>
<dbReference type="PROSITE" id="PS50811">
    <property type="entry name" value="WRKY"/>
    <property type="match status" value="1"/>
</dbReference>
<gene>
    <name evidence="9" type="ORF">Taro_041455</name>
</gene>
<feature type="compositionally biased region" description="Polar residues" evidence="7">
    <location>
        <begin position="427"/>
        <end position="441"/>
    </location>
</feature>
<evidence type="ECO:0000256" key="6">
    <source>
        <dbReference type="SAM" id="Coils"/>
    </source>
</evidence>
<name>A0A843X0K3_COLES</name>
<keyword evidence="3" id="KW-0238">DNA-binding</keyword>
<evidence type="ECO:0000313" key="9">
    <source>
        <dbReference type="EMBL" id="MQM08600.1"/>
    </source>
</evidence>
<keyword evidence="5" id="KW-0539">Nucleus</keyword>
<dbReference type="GO" id="GO:0043565">
    <property type="term" value="F:sequence-specific DNA binding"/>
    <property type="evidence" value="ECO:0007669"/>
    <property type="project" value="InterPro"/>
</dbReference>
<feature type="region of interest" description="Disordered" evidence="7">
    <location>
        <begin position="1"/>
        <end position="38"/>
    </location>
</feature>
<evidence type="ECO:0000256" key="1">
    <source>
        <dbReference type="ARBA" id="ARBA00004123"/>
    </source>
</evidence>
<feature type="compositionally biased region" description="Basic and acidic residues" evidence="7">
    <location>
        <begin position="153"/>
        <end position="164"/>
    </location>
</feature>
<accession>A0A843X0K3</accession>
<evidence type="ECO:0000256" key="7">
    <source>
        <dbReference type="SAM" id="MobiDB-lite"/>
    </source>
</evidence>
<feature type="region of interest" description="Disordered" evidence="7">
    <location>
        <begin position="418"/>
        <end position="441"/>
    </location>
</feature>
<feature type="compositionally biased region" description="Polar residues" evidence="7">
    <location>
        <begin position="507"/>
        <end position="521"/>
    </location>
</feature>
<dbReference type="InterPro" id="IPR036576">
    <property type="entry name" value="WRKY_dom_sf"/>
</dbReference>
<evidence type="ECO:0000256" key="4">
    <source>
        <dbReference type="ARBA" id="ARBA00023163"/>
    </source>
</evidence>
<keyword evidence="10" id="KW-1185">Reference proteome</keyword>
<comment type="subcellular location">
    <subcellularLocation>
        <location evidence="1">Nucleus</location>
    </subcellularLocation>
</comment>
<reference evidence="9" key="1">
    <citation type="submission" date="2017-07" db="EMBL/GenBank/DDBJ databases">
        <title>Taro Niue Genome Assembly and Annotation.</title>
        <authorList>
            <person name="Atibalentja N."/>
            <person name="Keating K."/>
            <person name="Fields C.J."/>
        </authorList>
    </citation>
    <scope>NUCLEOTIDE SEQUENCE</scope>
    <source>
        <strain evidence="9">Niue_2</strain>
        <tissue evidence="9">Leaf</tissue>
    </source>
</reference>
<feature type="coiled-coil region" evidence="6">
    <location>
        <begin position="39"/>
        <end position="73"/>
    </location>
</feature>